<organism evidence="1 2">
    <name type="scientific">Sporomusa termitida</name>
    <dbReference type="NCBI Taxonomy" id="2377"/>
    <lineage>
        <taxon>Bacteria</taxon>
        <taxon>Bacillati</taxon>
        <taxon>Bacillota</taxon>
        <taxon>Negativicutes</taxon>
        <taxon>Selenomonadales</taxon>
        <taxon>Sporomusaceae</taxon>
        <taxon>Sporomusa</taxon>
    </lineage>
</organism>
<dbReference type="AlphaFoldDB" id="A0A517DWQ4"/>
<dbReference type="KEGG" id="sted:SPTER_31960"/>
<reference evidence="1 2" key="1">
    <citation type="submission" date="2019-02" db="EMBL/GenBank/DDBJ databases">
        <title>Closed genome of Sporomusa termitida DSM 4440.</title>
        <authorList>
            <person name="Poehlein A."/>
            <person name="Daniel R."/>
        </authorList>
    </citation>
    <scope>NUCLEOTIDE SEQUENCE [LARGE SCALE GENOMIC DNA]</scope>
    <source>
        <strain evidence="1 2">DSM 4440</strain>
    </source>
</reference>
<protein>
    <submittedName>
        <fullName evidence="1">Uncharacterized protein</fullName>
    </submittedName>
</protein>
<evidence type="ECO:0000313" key="1">
    <source>
        <dbReference type="EMBL" id="QDR81784.1"/>
    </source>
</evidence>
<evidence type="ECO:0000313" key="2">
    <source>
        <dbReference type="Proteomes" id="UP000320776"/>
    </source>
</evidence>
<keyword evidence="2" id="KW-1185">Reference proteome</keyword>
<proteinExistence type="predicted"/>
<name>A0A517DWQ4_9FIRM</name>
<accession>A0A517DWQ4</accession>
<dbReference type="EMBL" id="CP036259">
    <property type="protein sequence ID" value="QDR81784.1"/>
    <property type="molecule type" value="Genomic_DNA"/>
</dbReference>
<sequence length="62" mass="7163">MTVPMTVFFKEILVGARYLAPRTMKKKYWKYWMILENQVNKPQDASACQASPAKTPALRNIS</sequence>
<gene>
    <name evidence="1" type="ORF">SPTER_31960</name>
</gene>
<dbReference type="Proteomes" id="UP000320776">
    <property type="component" value="Chromosome"/>
</dbReference>